<reference evidence="3 4" key="1">
    <citation type="submission" date="2023-08" db="EMBL/GenBank/DDBJ databases">
        <authorList>
            <person name="Folkvardsen B D."/>
            <person name="Norman A."/>
        </authorList>
    </citation>
    <scope>NUCLEOTIDE SEQUENCE [LARGE SCALE GENOMIC DNA]</scope>
    <source>
        <strain evidence="3 4">Mu0083</strain>
    </source>
</reference>
<name>A0ABN9NKD1_9MYCO</name>
<sequence length="272" mass="30524">MTKIDGSVLEGVSATALWTLRSRALESQRPDGVLHDPWAEHLFDSIAFDYAMFGKPTHYHVVRALAFDRYIHYFLRQHPGAAVVSLAEGFQTSFWRLQSALHDAGSHWYSVDLAPVMALREKLLPTDARLSNVAASALDRTWMDRIDGDRPVLITAEGLLMYLPPDVALNLIADCARRFPGGKMIFDSIPPSYSRRTLRGLKLSKDYTLPPMPFSLSSAQSRKLPDTVPGVNHVHKLPLPAGRGIWKLCGFRSLERLEPFRTMAPTQVRFDA</sequence>
<dbReference type="GO" id="GO:0032259">
    <property type="term" value="P:methylation"/>
    <property type="evidence" value="ECO:0007669"/>
    <property type="project" value="UniProtKB-KW"/>
</dbReference>
<dbReference type="InterPro" id="IPR007213">
    <property type="entry name" value="Ppm1/Ppm2/Tcmp"/>
</dbReference>
<evidence type="ECO:0000313" key="4">
    <source>
        <dbReference type="Proteomes" id="UP001190336"/>
    </source>
</evidence>
<dbReference type="SUPFAM" id="SSF53335">
    <property type="entry name" value="S-adenosyl-L-methionine-dependent methyltransferases"/>
    <property type="match status" value="1"/>
</dbReference>
<keyword evidence="2 3" id="KW-0808">Transferase</keyword>
<dbReference type="GO" id="GO:0008168">
    <property type="term" value="F:methyltransferase activity"/>
    <property type="evidence" value="ECO:0007669"/>
    <property type="project" value="UniProtKB-KW"/>
</dbReference>
<organism evidence="3 4">
    <name type="scientific">[Mycobacterium] kokjensenii</name>
    <dbReference type="NCBI Taxonomy" id="3064287"/>
    <lineage>
        <taxon>Bacteria</taxon>
        <taxon>Bacillati</taxon>
        <taxon>Actinomycetota</taxon>
        <taxon>Actinomycetes</taxon>
        <taxon>Mycobacteriales</taxon>
        <taxon>Mycobacteriaceae</taxon>
        <taxon>Mycolicibacter</taxon>
    </lineage>
</organism>
<keyword evidence="1 3" id="KW-0489">Methyltransferase</keyword>
<protein>
    <submittedName>
        <fullName evidence="3">Class I SAM-dependent methyltransferase</fullName>
        <ecNumber evidence="3">2.1.1.-</ecNumber>
    </submittedName>
</protein>
<dbReference type="Proteomes" id="UP001190336">
    <property type="component" value="Chromosome"/>
</dbReference>
<dbReference type="RefSeq" id="WP_308474496.1">
    <property type="nucleotide sequence ID" value="NZ_OY726394.1"/>
</dbReference>
<dbReference type="EC" id="2.1.1.-" evidence="3"/>
<dbReference type="InterPro" id="IPR016874">
    <property type="entry name" value="TcmP-like"/>
</dbReference>
<keyword evidence="4" id="KW-1185">Reference proteome</keyword>
<evidence type="ECO:0000256" key="1">
    <source>
        <dbReference type="ARBA" id="ARBA00022603"/>
    </source>
</evidence>
<gene>
    <name evidence="3" type="ORF">MU0083_003854</name>
</gene>
<dbReference type="PIRSF" id="PIRSF028177">
    <property type="entry name" value="Polyketide_synth_Omtfrase_TcmP"/>
    <property type="match status" value="1"/>
</dbReference>
<dbReference type="PANTHER" id="PTHR43619">
    <property type="entry name" value="S-ADENOSYL-L-METHIONINE-DEPENDENT METHYLTRANSFERASE YKTD-RELATED"/>
    <property type="match status" value="1"/>
</dbReference>
<proteinExistence type="predicted"/>
<evidence type="ECO:0000313" key="3">
    <source>
        <dbReference type="EMBL" id="CAJ1506074.1"/>
    </source>
</evidence>
<evidence type="ECO:0000256" key="2">
    <source>
        <dbReference type="ARBA" id="ARBA00022679"/>
    </source>
</evidence>
<dbReference type="PANTHER" id="PTHR43619:SF2">
    <property type="entry name" value="S-ADENOSYL-L-METHIONINE-DEPENDENT METHYLTRANSFERASES SUPERFAMILY PROTEIN"/>
    <property type="match status" value="1"/>
</dbReference>
<dbReference type="Pfam" id="PF04072">
    <property type="entry name" value="LCM"/>
    <property type="match status" value="1"/>
</dbReference>
<dbReference type="EMBL" id="OY726394">
    <property type="protein sequence ID" value="CAJ1506074.1"/>
    <property type="molecule type" value="Genomic_DNA"/>
</dbReference>
<dbReference type="InterPro" id="IPR029063">
    <property type="entry name" value="SAM-dependent_MTases_sf"/>
</dbReference>
<accession>A0ABN9NKD1</accession>
<dbReference type="Gene3D" id="3.40.50.150">
    <property type="entry name" value="Vaccinia Virus protein VP39"/>
    <property type="match status" value="1"/>
</dbReference>